<accession>A0A1H9NXK7</accession>
<evidence type="ECO:0000313" key="2">
    <source>
        <dbReference type="Proteomes" id="UP000199687"/>
    </source>
</evidence>
<dbReference type="Proteomes" id="UP000199687">
    <property type="component" value="Unassembled WGS sequence"/>
</dbReference>
<dbReference type="OrthoDB" id="9793236at2"/>
<dbReference type="EMBL" id="FOGL01000004">
    <property type="protein sequence ID" value="SER40670.1"/>
    <property type="molecule type" value="Genomic_DNA"/>
</dbReference>
<name>A0A1H9NXK7_9BACI</name>
<gene>
    <name evidence="1" type="ORF">SAMN04487944_1042</name>
</gene>
<protein>
    <recommendedName>
        <fullName evidence="3">RNA-directed DNA polymerase</fullName>
    </recommendedName>
</protein>
<organism evidence="1 2">
    <name type="scientific">Gracilibacillus ureilyticus</name>
    <dbReference type="NCBI Taxonomy" id="531814"/>
    <lineage>
        <taxon>Bacteria</taxon>
        <taxon>Bacillati</taxon>
        <taxon>Bacillota</taxon>
        <taxon>Bacilli</taxon>
        <taxon>Bacillales</taxon>
        <taxon>Bacillaceae</taxon>
        <taxon>Gracilibacillus</taxon>
    </lineage>
</organism>
<keyword evidence="2" id="KW-1185">Reference proteome</keyword>
<dbReference type="AlphaFoldDB" id="A0A1H9NXK7"/>
<evidence type="ECO:0008006" key="3">
    <source>
        <dbReference type="Google" id="ProtNLM"/>
    </source>
</evidence>
<evidence type="ECO:0000313" key="1">
    <source>
        <dbReference type="EMBL" id="SER40670.1"/>
    </source>
</evidence>
<reference evidence="1 2" key="1">
    <citation type="submission" date="2016-10" db="EMBL/GenBank/DDBJ databases">
        <authorList>
            <person name="de Groot N.N."/>
        </authorList>
    </citation>
    <scope>NUCLEOTIDE SEQUENCE [LARGE SCALE GENOMIC DNA]</scope>
    <source>
        <strain evidence="1 2">CGMCC 1.7727</strain>
    </source>
</reference>
<sequence>MYERTLLEKILDTDNLNRAIQQVKRNKGAAGVDGRECNINCVSKRAYGSYFAVYFFIVKL</sequence>
<proteinExistence type="predicted"/>